<dbReference type="FunFam" id="1.10.10.60:FF:000269">
    <property type="entry name" value="Transcription factor MYB46"/>
    <property type="match status" value="1"/>
</dbReference>
<keyword evidence="12" id="KW-1185">Reference proteome</keyword>
<feature type="domain" description="HTH myb-type" evidence="10">
    <location>
        <begin position="80"/>
        <end position="134"/>
    </location>
</feature>
<dbReference type="InterPro" id="IPR001005">
    <property type="entry name" value="SANT/Myb"/>
</dbReference>
<feature type="domain" description="Myb-like" evidence="9">
    <location>
        <begin position="27"/>
        <end position="79"/>
    </location>
</feature>
<dbReference type="AlphaFoldDB" id="A0A843WIH4"/>
<dbReference type="InterPro" id="IPR051953">
    <property type="entry name" value="Plant_SW-associated_TFs"/>
</dbReference>
<accession>A0A843WIH4</accession>
<keyword evidence="3" id="KW-0805">Transcription regulation</keyword>
<dbReference type="Proteomes" id="UP000652761">
    <property type="component" value="Unassembled WGS sequence"/>
</dbReference>
<dbReference type="PANTHER" id="PTHR47997">
    <property type="entry name" value="MYB DOMAIN PROTEIN 55"/>
    <property type="match status" value="1"/>
</dbReference>
<dbReference type="CDD" id="cd00167">
    <property type="entry name" value="SANT"/>
    <property type="match status" value="2"/>
</dbReference>
<feature type="region of interest" description="Disordered" evidence="8">
    <location>
        <begin position="1"/>
        <end position="32"/>
    </location>
</feature>
<feature type="non-terminal residue" evidence="11">
    <location>
        <position position="1"/>
    </location>
</feature>
<evidence type="ECO:0000256" key="1">
    <source>
        <dbReference type="ARBA" id="ARBA00004123"/>
    </source>
</evidence>
<evidence type="ECO:0000256" key="6">
    <source>
        <dbReference type="ARBA" id="ARBA00023163"/>
    </source>
</evidence>
<dbReference type="InterPro" id="IPR009057">
    <property type="entry name" value="Homeodomain-like_sf"/>
</dbReference>
<organism evidence="11 12">
    <name type="scientific">Colocasia esculenta</name>
    <name type="common">Wild taro</name>
    <name type="synonym">Arum esculentum</name>
    <dbReference type="NCBI Taxonomy" id="4460"/>
    <lineage>
        <taxon>Eukaryota</taxon>
        <taxon>Viridiplantae</taxon>
        <taxon>Streptophyta</taxon>
        <taxon>Embryophyta</taxon>
        <taxon>Tracheophyta</taxon>
        <taxon>Spermatophyta</taxon>
        <taxon>Magnoliopsida</taxon>
        <taxon>Liliopsida</taxon>
        <taxon>Araceae</taxon>
        <taxon>Aroideae</taxon>
        <taxon>Colocasieae</taxon>
        <taxon>Colocasia</taxon>
    </lineage>
</organism>
<evidence type="ECO:0000256" key="4">
    <source>
        <dbReference type="ARBA" id="ARBA00023125"/>
    </source>
</evidence>
<dbReference type="Pfam" id="PF00249">
    <property type="entry name" value="Myb_DNA-binding"/>
    <property type="match status" value="2"/>
</dbReference>
<dbReference type="PROSITE" id="PS50090">
    <property type="entry name" value="MYB_LIKE"/>
    <property type="match status" value="2"/>
</dbReference>
<evidence type="ECO:0000313" key="11">
    <source>
        <dbReference type="EMBL" id="MQM10182.1"/>
    </source>
</evidence>
<evidence type="ECO:0000313" key="12">
    <source>
        <dbReference type="Proteomes" id="UP000652761"/>
    </source>
</evidence>
<dbReference type="FunFam" id="1.10.10.60:FF:000077">
    <property type="entry name" value="MYB transcription factor"/>
    <property type="match status" value="1"/>
</dbReference>
<dbReference type="PROSITE" id="PS51294">
    <property type="entry name" value="HTH_MYB"/>
    <property type="match status" value="2"/>
</dbReference>
<proteinExistence type="predicted"/>
<keyword evidence="4" id="KW-0238">DNA-binding</keyword>
<dbReference type="GO" id="GO:0045893">
    <property type="term" value="P:positive regulation of DNA-templated transcription"/>
    <property type="evidence" value="ECO:0007669"/>
    <property type="project" value="UniProtKB-ARBA"/>
</dbReference>
<evidence type="ECO:0000259" key="10">
    <source>
        <dbReference type="PROSITE" id="PS51294"/>
    </source>
</evidence>
<comment type="caution">
    <text evidence="11">The sequence shown here is derived from an EMBL/GenBank/DDBJ whole genome shotgun (WGS) entry which is preliminary data.</text>
</comment>
<dbReference type="OrthoDB" id="2143914at2759"/>
<evidence type="ECO:0000256" key="3">
    <source>
        <dbReference type="ARBA" id="ARBA00023015"/>
    </source>
</evidence>
<keyword evidence="2" id="KW-0677">Repeat</keyword>
<protein>
    <submittedName>
        <fullName evidence="11">Uncharacterized protein</fullName>
    </submittedName>
</protein>
<sequence>MMRKSVDVASKGNSAAATVAESGGNSSAKLRKGLWSPEEDDKLMRYMLRNGQGCWSDVARNAGLQRCGKSCRLRWINYLRPDLKRGAFSPQEEDLIIHLHSILGNRWSQIAARLPGRTDNEIKNFWNSTIKKRLKSSSSSSSFLLASPSCNSELAEARDAMRGLMHANDIMGIRLNMAVVAAATAAASSSNATRCSLSHNAGGRLAPPPLAEDTYSLNAGSFGAPSCLPQMGLVQDSFYGTHGVEDDSLNMGVGGDLFVPKLESASFEDQNPIGGHGTSSPDKNNAASGSYYHQYCNNNDMISNSTVEGTNCHIIEGGQDVVVGNKESLWGSGE</sequence>
<evidence type="ECO:0000256" key="7">
    <source>
        <dbReference type="ARBA" id="ARBA00023242"/>
    </source>
</evidence>
<dbReference type="SMART" id="SM00717">
    <property type="entry name" value="SANT"/>
    <property type="match status" value="2"/>
</dbReference>
<dbReference type="GO" id="GO:2000652">
    <property type="term" value="P:regulation of secondary cell wall biogenesis"/>
    <property type="evidence" value="ECO:0007669"/>
    <property type="project" value="UniProtKB-ARBA"/>
</dbReference>
<dbReference type="GO" id="GO:0043565">
    <property type="term" value="F:sequence-specific DNA binding"/>
    <property type="evidence" value="ECO:0007669"/>
    <property type="project" value="UniProtKB-ARBA"/>
</dbReference>
<evidence type="ECO:0000256" key="5">
    <source>
        <dbReference type="ARBA" id="ARBA00023159"/>
    </source>
</evidence>
<keyword evidence="6" id="KW-0804">Transcription</keyword>
<evidence type="ECO:0000259" key="9">
    <source>
        <dbReference type="PROSITE" id="PS50090"/>
    </source>
</evidence>
<comment type="subcellular location">
    <subcellularLocation>
        <location evidence="1">Nucleus</location>
    </subcellularLocation>
</comment>
<keyword evidence="7" id="KW-0539">Nucleus</keyword>
<dbReference type="EMBL" id="NMUH01004604">
    <property type="protein sequence ID" value="MQM10182.1"/>
    <property type="molecule type" value="Genomic_DNA"/>
</dbReference>
<name>A0A843WIH4_COLES</name>
<feature type="domain" description="Myb-like" evidence="9">
    <location>
        <begin position="80"/>
        <end position="130"/>
    </location>
</feature>
<evidence type="ECO:0000256" key="8">
    <source>
        <dbReference type="SAM" id="MobiDB-lite"/>
    </source>
</evidence>
<keyword evidence="5" id="KW-0010">Activator</keyword>
<gene>
    <name evidence="11" type="ORF">Taro_043079</name>
</gene>
<evidence type="ECO:0000256" key="2">
    <source>
        <dbReference type="ARBA" id="ARBA00022737"/>
    </source>
</evidence>
<reference evidence="11" key="1">
    <citation type="submission" date="2017-07" db="EMBL/GenBank/DDBJ databases">
        <title>Taro Niue Genome Assembly and Annotation.</title>
        <authorList>
            <person name="Atibalentja N."/>
            <person name="Keating K."/>
            <person name="Fields C.J."/>
        </authorList>
    </citation>
    <scope>NUCLEOTIDE SEQUENCE</scope>
    <source>
        <strain evidence="11">Niue_2</strain>
        <tissue evidence="11">Leaf</tissue>
    </source>
</reference>
<dbReference type="GO" id="GO:0003690">
    <property type="term" value="F:double-stranded DNA binding"/>
    <property type="evidence" value="ECO:0007669"/>
    <property type="project" value="UniProtKB-ARBA"/>
</dbReference>
<dbReference type="GO" id="GO:0005634">
    <property type="term" value="C:nucleus"/>
    <property type="evidence" value="ECO:0007669"/>
    <property type="project" value="UniProtKB-SubCell"/>
</dbReference>
<feature type="domain" description="HTH myb-type" evidence="10">
    <location>
        <begin position="27"/>
        <end position="79"/>
    </location>
</feature>
<dbReference type="Gene3D" id="1.10.10.60">
    <property type="entry name" value="Homeodomain-like"/>
    <property type="match status" value="2"/>
</dbReference>
<dbReference type="PANTHER" id="PTHR47997:SF73">
    <property type="entry name" value="TRANSCRIPTION FACTOR MYB83-LIKE"/>
    <property type="match status" value="1"/>
</dbReference>
<dbReference type="SUPFAM" id="SSF46689">
    <property type="entry name" value="Homeodomain-like"/>
    <property type="match status" value="1"/>
</dbReference>
<dbReference type="InterPro" id="IPR017930">
    <property type="entry name" value="Myb_dom"/>
</dbReference>